<evidence type="ECO:0000256" key="1">
    <source>
        <dbReference type="SAM" id="Phobius"/>
    </source>
</evidence>
<dbReference type="Gene3D" id="2.60.40.790">
    <property type="match status" value="1"/>
</dbReference>
<keyword evidence="2" id="KW-1185">Reference proteome</keyword>
<dbReference type="InterPro" id="IPR008978">
    <property type="entry name" value="HSP20-like_chaperone"/>
</dbReference>
<dbReference type="OrthoDB" id="204603at2759"/>
<dbReference type="RefSeq" id="XP_026191601.1">
    <property type="nucleotide sequence ID" value="XM_026335816.1"/>
</dbReference>
<organism evidence="2 3">
    <name type="scientific">Cyclospora cayetanensis</name>
    <dbReference type="NCBI Taxonomy" id="88456"/>
    <lineage>
        <taxon>Eukaryota</taxon>
        <taxon>Sar</taxon>
        <taxon>Alveolata</taxon>
        <taxon>Apicomplexa</taxon>
        <taxon>Conoidasida</taxon>
        <taxon>Coccidia</taxon>
        <taxon>Eucoccidiorida</taxon>
        <taxon>Eimeriorina</taxon>
        <taxon>Eimeriidae</taxon>
        <taxon>Cyclospora</taxon>
    </lineage>
</organism>
<keyword evidence="1" id="KW-0472">Membrane</keyword>
<accession>A0A6P6RUR6</accession>
<dbReference type="GeneID" id="34621639"/>
<proteinExistence type="predicted"/>
<name>A0A6P6RUR6_9EIME</name>
<feature type="transmembrane region" description="Helical" evidence="1">
    <location>
        <begin position="89"/>
        <end position="108"/>
    </location>
</feature>
<evidence type="ECO:0000313" key="2">
    <source>
        <dbReference type="Proteomes" id="UP000515125"/>
    </source>
</evidence>
<keyword evidence="1" id="KW-1133">Transmembrane helix</keyword>
<sequence length="336" mass="36679">MDTHVNVCAAASAGNFLHECRARTVRVDSALKGASTVTPGAVSPPFVAGVSAGESHAALWREAALGTPLAIAAAAAVVKYSRMQGKKSLLFVAAAVAVLVVFPCKVVAANEEILSSRFESAADEAAAVAQLKAQQEAQQKPQQLQLQRDVEFALHKGWWKLAQEIILESHAVGVDVGSSVRRVVMEIRNHLLEVERLLSKQHDAIAVMSPAFQWAESPLDIFLNIKFAYRWSSPGALSLEESSFSSDAQSFTFSGLAQHSGVKRQYRLELSLFKQIVPEAKIANMNVWLDMREKMQKDIDAFHAGNYTVPVDADVDESVQQEHHQAEHAGQKKDEL</sequence>
<reference evidence="3" key="1">
    <citation type="submission" date="2025-08" db="UniProtKB">
        <authorList>
            <consortium name="RefSeq"/>
        </authorList>
    </citation>
    <scope>IDENTIFICATION</scope>
</reference>
<keyword evidence="1" id="KW-0812">Transmembrane</keyword>
<dbReference type="Proteomes" id="UP000515125">
    <property type="component" value="Unplaced"/>
</dbReference>
<dbReference type="AlphaFoldDB" id="A0A6P6RUR6"/>
<gene>
    <name evidence="3" type="primary">LOC34621639</name>
</gene>
<evidence type="ECO:0000313" key="3">
    <source>
        <dbReference type="RefSeq" id="XP_026191601.1"/>
    </source>
</evidence>
<protein>
    <submittedName>
        <fullName evidence="3">Uncharacterized protein LOC34621639</fullName>
    </submittedName>
</protein>